<dbReference type="InterPro" id="IPR011990">
    <property type="entry name" value="TPR-like_helical_dom_sf"/>
</dbReference>
<dbReference type="GO" id="GO:0042597">
    <property type="term" value="C:periplasmic space"/>
    <property type="evidence" value="ECO:0007669"/>
    <property type="project" value="InterPro"/>
</dbReference>
<keyword evidence="6" id="KW-1185">Reference proteome</keyword>
<dbReference type="eggNOG" id="COG0741">
    <property type="taxonomic scope" value="Bacteria"/>
</dbReference>
<gene>
    <name evidence="5" type="ORF">MC7420_1359</name>
</gene>
<keyword evidence="3" id="KW-0472">Membrane</keyword>
<evidence type="ECO:0000256" key="3">
    <source>
        <dbReference type="SAM" id="Phobius"/>
    </source>
</evidence>
<dbReference type="AlphaFoldDB" id="B4VRC5"/>
<dbReference type="InterPro" id="IPR008258">
    <property type="entry name" value="Transglycosylase_SLT_dom_1"/>
</dbReference>
<dbReference type="EMBL" id="DS989849">
    <property type="protein sequence ID" value="EDX75441.1"/>
    <property type="molecule type" value="Genomic_DNA"/>
</dbReference>
<dbReference type="GO" id="GO:0004553">
    <property type="term" value="F:hydrolase activity, hydrolyzing O-glycosyl compounds"/>
    <property type="evidence" value="ECO:0007669"/>
    <property type="project" value="InterPro"/>
</dbReference>
<evidence type="ECO:0000256" key="2">
    <source>
        <dbReference type="ARBA" id="ARBA00022729"/>
    </source>
</evidence>
<dbReference type="PANTHER" id="PTHR37423">
    <property type="entry name" value="SOLUBLE LYTIC MUREIN TRANSGLYCOSYLASE-RELATED"/>
    <property type="match status" value="1"/>
</dbReference>
<dbReference type="CDD" id="cd13401">
    <property type="entry name" value="Slt70-like"/>
    <property type="match status" value="1"/>
</dbReference>
<keyword evidence="3" id="KW-0812">Transmembrane</keyword>
<proteinExistence type="inferred from homology"/>
<dbReference type="SUPFAM" id="SSF48435">
    <property type="entry name" value="Bacterial muramidases"/>
    <property type="match status" value="1"/>
</dbReference>
<dbReference type="InterPro" id="IPR019734">
    <property type="entry name" value="TPR_rpt"/>
</dbReference>
<feature type="domain" description="Transglycosylase SLT" evidence="4">
    <location>
        <begin position="628"/>
        <end position="740"/>
    </location>
</feature>
<accession>B4VRC5</accession>
<sequence length="789" mass="89607">MNKRREIFAPHSRSRRRQRRRQIALVAGVGLAGLIWGGTLIGGKYTRGLGQLTIRLPFVQHNSFNPEKQSDTAVLRLASLPANQRKAKLEAIAQGKNSIDKSRARYLLAADLIAQDKGKEALPWLEGLELDYPVLGGYIAVKRAQAYEQIGEKTKALTEWQNLLQRYADQPVAAYALHALFSKESQYQEEEINSLSANPSWQEKIQQMYEPPVDDPKYWEKAVANYPSHPLILELAGERLQENPDQPELMLLLARYAFDTPEVTPDVTPILDQLVGNYGRVVDSDNQPLIKPEDWQMIAVGYWRDRKYGQASAAYAKAPETSNNAYLVARALKFAQQYADAKRAYKQMVSDFPDAEETPAALVELAQLQPDIEAVPYLDEVVERFPERAGEALLVKAETLERLGSYQAAEEARKQLIDEYGESDAAAAYRWQVARSHAESGNVEAAWEWAKPITTENPHRFLARQAGFWVGKWARELGHRQDAQAAFEQVITNHPQSYYAWRSAVQLGWDVGDFKTVRQLDPKLVLPKTRPLLPMGSAALKELYLLGQDEDAWILWKAEFQNRLEPTVAEQFTDGLVQLAIGDYLSGISTIASLENRETPKEQAQYQDLREKFTYWQALYPFPFSDKIATYSQKRELNPLLVTALIRQESRFEPDIRSGAGAVGLMQMMPSTGEWAAENIDMENYSLENPDDNIKLGTWFLREVHQSYNDNSLLAIASYNAGQGNLSKWLQQDSAGDPDEFVESIPFDETRDYVKQVFGNYWNYLRLYDPKVAQQVAQHSQSQSTAMRR</sequence>
<dbReference type="Proteomes" id="UP000003835">
    <property type="component" value="Unassembled WGS sequence"/>
</dbReference>
<dbReference type="InterPro" id="IPR000189">
    <property type="entry name" value="Transglyc_AS"/>
</dbReference>
<dbReference type="OrthoDB" id="9815002at2"/>
<reference evidence="5 6" key="1">
    <citation type="submission" date="2008-07" db="EMBL/GenBank/DDBJ databases">
        <authorList>
            <person name="Tandeau de Marsac N."/>
            <person name="Ferriera S."/>
            <person name="Johnson J."/>
            <person name="Kravitz S."/>
            <person name="Beeson K."/>
            <person name="Sutton G."/>
            <person name="Rogers Y.-H."/>
            <person name="Friedman R."/>
            <person name="Frazier M."/>
            <person name="Venter J.C."/>
        </authorList>
    </citation>
    <scope>NUCLEOTIDE SEQUENCE [LARGE SCALE GENOMIC DNA]</scope>
    <source>
        <strain evidence="5 6">PCC 7420</strain>
    </source>
</reference>
<keyword evidence="3" id="KW-1133">Transmembrane helix</keyword>
<dbReference type="GO" id="GO:0000270">
    <property type="term" value="P:peptidoglycan metabolic process"/>
    <property type="evidence" value="ECO:0007669"/>
    <property type="project" value="InterPro"/>
</dbReference>
<dbReference type="Pfam" id="PF01464">
    <property type="entry name" value="SLT"/>
    <property type="match status" value="1"/>
</dbReference>
<dbReference type="Gene3D" id="1.25.40.10">
    <property type="entry name" value="Tetratricopeptide repeat domain"/>
    <property type="match status" value="3"/>
</dbReference>
<keyword evidence="2" id="KW-0732">Signal</keyword>
<dbReference type="GO" id="GO:0008933">
    <property type="term" value="F:peptidoglycan lytic transglycosylase activity"/>
    <property type="evidence" value="ECO:0007669"/>
    <property type="project" value="InterPro"/>
</dbReference>
<dbReference type="InterPro" id="IPR008939">
    <property type="entry name" value="Lytic_TGlycosylase_superhlx_U"/>
</dbReference>
<dbReference type="HOGENOM" id="CLU_013746_0_0_3"/>
<feature type="transmembrane region" description="Helical" evidence="3">
    <location>
        <begin position="23"/>
        <end position="43"/>
    </location>
</feature>
<evidence type="ECO:0000313" key="5">
    <source>
        <dbReference type="EMBL" id="EDX75441.1"/>
    </source>
</evidence>
<dbReference type="GO" id="GO:0016020">
    <property type="term" value="C:membrane"/>
    <property type="evidence" value="ECO:0007669"/>
    <property type="project" value="InterPro"/>
</dbReference>
<dbReference type="eggNOG" id="COG0457">
    <property type="taxonomic scope" value="Bacteria"/>
</dbReference>
<dbReference type="Gene3D" id="1.10.530.10">
    <property type="match status" value="1"/>
</dbReference>
<dbReference type="PROSITE" id="PS00922">
    <property type="entry name" value="TRANSGLYCOSYLASE"/>
    <property type="match status" value="1"/>
</dbReference>
<comment type="similarity">
    <text evidence="1">Belongs to the transglycosylase Slt family.</text>
</comment>
<dbReference type="STRING" id="118168.MC7420_1359"/>
<dbReference type="Pfam" id="PF13174">
    <property type="entry name" value="TPR_6"/>
    <property type="match status" value="2"/>
</dbReference>
<protein>
    <submittedName>
        <fullName evidence="5">Transglycosylase SLT domain protein</fullName>
    </submittedName>
</protein>
<dbReference type="RefSeq" id="WP_006101151.1">
    <property type="nucleotide sequence ID" value="NZ_DS989849.1"/>
</dbReference>
<organism evidence="5 6">
    <name type="scientific">Coleofasciculus chthonoplastes PCC 7420</name>
    <dbReference type="NCBI Taxonomy" id="118168"/>
    <lineage>
        <taxon>Bacteria</taxon>
        <taxon>Bacillati</taxon>
        <taxon>Cyanobacteriota</taxon>
        <taxon>Cyanophyceae</taxon>
        <taxon>Coleofasciculales</taxon>
        <taxon>Coleofasciculaceae</taxon>
        <taxon>Coleofasciculus</taxon>
    </lineage>
</organism>
<name>B4VRC5_9CYAN</name>
<evidence type="ECO:0000256" key="1">
    <source>
        <dbReference type="ARBA" id="ARBA00007734"/>
    </source>
</evidence>
<dbReference type="PANTHER" id="PTHR37423:SF5">
    <property type="entry name" value="SOLUBLE LYTIC MUREIN TRANSGLYCOSYLASE"/>
    <property type="match status" value="1"/>
</dbReference>
<dbReference type="SUPFAM" id="SSF53955">
    <property type="entry name" value="Lysozyme-like"/>
    <property type="match status" value="1"/>
</dbReference>
<evidence type="ECO:0000259" key="4">
    <source>
        <dbReference type="Pfam" id="PF01464"/>
    </source>
</evidence>
<evidence type="ECO:0000313" key="6">
    <source>
        <dbReference type="Proteomes" id="UP000003835"/>
    </source>
</evidence>
<dbReference type="InterPro" id="IPR023346">
    <property type="entry name" value="Lysozyme-like_dom_sf"/>
</dbReference>